<dbReference type="PANTHER" id="PTHR43827">
    <property type="entry name" value="2,5-DIKETO-D-GLUCONIC ACID REDUCTASE"/>
    <property type="match status" value="1"/>
</dbReference>
<dbReference type="InterPro" id="IPR020471">
    <property type="entry name" value="AKR"/>
</dbReference>
<gene>
    <name evidence="5" type="ORF">GGR02_002040</name>
</gene>
<evidence type="ECO:0000259" key="4">
    <source>
        <dbReference type="Pfam" id="PF00248"/>
    </source>
</evidence>
<sequence length="82" mass="9600">MVPFLLKKANIAKSSYNKSVAQIILRWDLQHGVVTIPKTTKEHRMIENASIFDFSLTEEEMERINRLNKNERVGPDPDHFDF</sequence>
<comment type="similarity">
    <text evidence="1">Belongs to the aldo/keto reductase family.</text>
</comment>
<dbReference type="InterPro" id="IPR023210">
    <property type="entry name" value="NADP_OxRdtase_dom"/>
</dbReference>
<feature type="domain" description="NADP-dependent oxidoreductase" evidence="4">
    <location>
        <begin position="10"/>
        <end position="68"/>
    </location>
</feature>
<dbReference type="PANTHER" id="PTHR43827:SF3">
    <property type="entry name" value="NADP-DEPENDENT OXIDOREDUCTASE DOMAIN-CONTAINING PROTEIN"/>
    <property type="match status" value="1"/>
</dbReference>
<evidence type="ECO:0000256" key="2">
    <source>
        <dbReference type="ARBA" id="ARBA00022857"/>
    </source>
</evidence>
<keyword evidence="2" id="KW-0521">NADP</keyword>
<dbReference type="InterPro" id="IPR018170">
    <property type="entry name" value="Aldo/ket_reductase_CS"/>
</dbReference>
<evidence type="ECO:0000313" key="6">
    <source>
        <dbReference type="Proteomes" id="UP000559598"/>
    </source>
</evidence>
<dbReference type="GO" id="GO:0016616">
    <property type="term" value="F:oxidoreductase activity, acting on the CH-OH group of donors, NAD or NADP as acceptor"/>
    <property type="evidence" value="ECO:0007669"/>
    <property type="project" value="UniProtKB-ARBA"/>
</dbReference>
<dbReference type="AlphaFoldDB" id="A0A840DRN6"/>
<dbReference type="PROSITE" id="PS00063">
    <property type="entry name" value="ALDOKETO_REDUCTASE_3"/>
    <property type="match status" value="1"/>
</dbReference>
<protein>
    <submittedName>
        <fullName evidence="5">Diketogulonate reductase-like aldo/keto reductase</fullName>
    </submittedName>
</protein>
<reference evidence="5 6" key="1">
    <citation type="submission" date="2020-08" db="EMBL/GenBank/DDBJ databases">
        <title>Genomic Encyclopedia of Type Strains, Phase IV (KMG-IV): sequencing the most valuable type-strain genomes for metagenomic binning, comparative biology and taxonomic classification.</title>
        <authorList>
            <person name="Goeker M."/>
        </authorList>
    </citation>
    <scope>NUCLEOTIDE SEQUENCE [LARGE SCALE GENOMIC DNA]</scope>
    <source>
        <strain evidence="5 6">DSM 17075</strain>
    </source>
</reference>
<evidence type="ECO:0000256" key="3">
    <source>
        <dbReference type="ARBA" id="ARBA00023002"/>
    </source>
</evidence>
<dbReference type="EMBL" id="JACIDE010000012">
    <property type="protein sequence ID" value="MBB4074275.1"/>
    <property type="molecule type" value="Genomic_DNA"/>
</dbReference>
<keyword evidence="3" id="KW-0560">Oxidoreductase</keyword>
<keyword evidence="6" id="KW-1185">Reference proteome</keyword>
<proteinExistence type="inferred from homology"/>
<dbReference type="Pfam" id="PF00248">
    <property type="entry name" value="Aldo_ket_red"/>
    <property type="match status" value="1"/>
</dbReference>
<evidence type="ECO:0000313" key="5">
    <source>
        <dbReference type="EMBL" id="MBB4074275.1"/>
    </source>
</evidence>
<evidence type="ECO:0000256" key="1">
    <source>
        <dbReference type="ARBA" id="ARBA00007905"/>
    </source>
</evidence>
<name>A0A840DRN6_9BACL</name>
<dbReference type="Proteomes" id="UP000559598">
    <property type="component" value="Unassembled WGS sequence"/>
</dbReference>
<dbReference type="SUPFAM" id="SSF51430">
    <property type="entry name" value="NAD(P)-linked oxidoreductase"/>
    <property type="match status" value="1"/>
</dbReference>
<accession>A0A840DRN6</accession>
<comment type="caution">
    <text evidence="5">The sequence shown here is derived from an EMBL/GenBank/DDBJ whole genome shotgun (WGS) entry which is preliminary data.</text>
</comment>
<dbReference type="Gene3D" id="3.20.20.100">
    <property type="entry name" value="NADP-dependent oxidoreductase domain"/>
    <property type="match status" value="1"/>
</dbReference>
<dbReference type="InterPro" id="IPR036812">
    <property type="entry name" value="NAD(P)_OxRdtase_dom_sf"/>
</dbReference>
<organism evidence="5 6">
    <name type="scientific">Anoxybacteroides voinovskiense</name>
    <dbReference type="NCBI Taxonomy" id="230470"/>
    <lineage>
        <taxon>Bacteria</taxon>
        <taxon>Bacillati</taxon>
        <taxon>Bacillota</taxon>
        <taxon>Bacilli</taxon>
        <taxon>Bacillales</taxon>
        <taxon>Anoxybacillaceae</taxon>
        <taxon>Anoxybacteroides</taxon>
    </lineage>
</organism>